<accession>A0ACC1L1B1</accession>
<evidence type="ECO:0000313" key="1">
    <source>
        <dbReference type="EMBL" id="KAJ2798877.1"/>
    </source>
</evidence>
<dbReference type="EMBL" id="JANBUN010001268">
    <property type="protein sequence ID" value="KAJ2798877.1"/>
    <property type="molecule type" value="Genomic_DNA"/>
</dbReference>
<name>A0ACC1L1B1_9FUNG</name>
<proteinExistence type="predicted"/>
<protein>
    <submittedName>
        <fullName evidence="1">Uncharacterized protein</fullName>
    </submittedName>
</protein>
<comment type="caution">
    <text evidence="1">The sequence shown here is derived from an EMBL/GenBank/DDBJ whole genome shotgun (WGS) entry which is preliminary data.</text>
</comment>
<gene>
    <name evidence="1" type="ORF">H4R21_003756</name>
</gene>
<evidence type="ECO:0000313" key="2">
    <source>
        <dbReference type="Proteomes" id="UP001140087"/>
    </source>
</evidence>
<reference evidence="1" key="1">
    <citation type="submission" date="2022-07" db="EMBL/GenBank/DDBJ databases">
        <title>Phylogenomic reconstructions and comparative analyses of Kickxellomycotina fungi.</title>
        <authorList>
            <person name="Reynolds N.K."/>
            <person name="Stajich J.E."/>
            <person name="Barry K."/>
            <person name="Grigoriev I.V."/>
            <person name="Crous P."/>
            <person name="Smith M.E."/>
        </authorList>
    </citation>
    <scope>NUCLEOTIDE SEQUENCE</scope>
    <source>
        <strain evidence="1">BCRC 34780</strain>
    </source>
</reference>
<sequence>MAAPTSAAPRAQGAYIAQPARAGAAAPPALAANHRGTAGLRIANVLKLGVFGWLARWILRFYEIDRSLRNEPGTPRISTAWLGLAFCSLLPFVFVYLYASIWRRRVLGEPLDLQDWQAGSNPLVHAATIGLLLAWAFAIIALFPGYGMSSVLIVAVMTICAVAMADAAEGVFS</sequence>
<dbReference type="Proteomes" id="UP001140087">
    <property type="component" value="Unassembled WGS sequence"/>
</dbReference>
<keyword evidence="2" id="KW-1185">Reference proteome</keyword>
<organism evidence="1 2">
    <name type="scientific">Coemansia helicoidea</name>
    <dbReference type="NCBI Taxonomy" id="1286919"/>
    <lineage>
        <taxon>Eukaryota</taxon>
        <taxon>Fungi</taxon>
        <taxon>Fungi incertae sedis</taxon>
        <taxon>Zoopagomycota</taxon>
        <taxon>Kickxellomycotina</taxon>
        <taxon>Kickxellomycetes</taxon>
        <taxon>Kickxellales</taxon>
        <taxon>Kickxellaceae</taxon>
        <taxon>Coemansia</taxon>
    </lineage>
</organism>